<feature type="region of interest" description="Disordered" evidence="1">
    <location>
        <begin position="1"/>
        <end position="85"/>
    </location>
</feature>
<keyword evidence="3" id="KW-1185">Reference proteome</keyword>
<sequence length="85" mass="9510">KDSRDLPAPKSFPGSSRAAHARKQQARRPALPGTKAGLKTIVHTPARERNKKKPRKKEVSTQKAQNDPHSKKIRKKKKKRGLSAL</sequence>
<reference evidence="3" key="1">
    <citation type="submission" date="2008-03" db="EMBL/GenBank/DDBJ databases">
        <title>Annotation of Ixodes scapularis.</title>
        <authorList>
            <consortium name="Ixodes scapularis Genome Project Consortium"/>
            <person name="Caler E."/>
            <person name="Hannick L.I."/>
            <person name="Bidwell S."/>
            <person name="Joardar V."/>
            <person name="Thiagarajan M."/>
            <person name="Amedeo P."/>
            <person name="Galinsky K.J."/>
            <person name="Schobel S."/>
            <person name="Inman J."/>
            <person name="Hostetler J."/>
            <person name="Miller J."/>
            <person name="Hammond M."/>
            <person name="Megy K."/>
            <person name="Lawson D."/>
            <person name="Kodira C."/>
            <person name="Sutton G."/>
            <person name="Meyer J."/>
            <person name="Hill C.A."/>
            <person name="Birren B."/>
            <person name="Nene V."/>
            <person name="Collins F."/>
            <person name="Alarcon-Chaidez F."/>
            <person name="Wikel S."/>
            <person name="Strausberg R."/>
        </authorList>
    </citation>
    <scope>NUCLEOTIDE SEQUENCE [LARGE SCALE GENOMIC DNA]</scope>
    <source>
        <strain evidence="3">Wikel</strain>
    </source>
</reference>
<proteinExistence type="predicted"/>
<evidence type="ECO:0000313" key="2">
    <source>
        <dbReference type="EnsemblMetazoa" id="ISCW018007-PA"/>
    </source>
</evidence>
<name>A0A1S4LRH3_IXOSC</name>
<reference evidence="2" key="2">
    <citation type="submission" date="2020-05" db="UniProtKB">
        <authorList>
            <consortium name="EnsemblMetazoa"/>
        </authorList>
    </citation>
    <scope>IDENTIFICATION</scope>
    <source>
        <strain evidence="2">wikel</strain>
    </source>
</reference>
<accession>A0A1S4LRH3</accession>
<dbReference type="EnsemblMetazoa" id="ISCW018007-RA">
    <property type="protein sequence ID" value="ISCW018007-PA"/>
    <property type="gene ID" value="ISCW018007"/>
</dbReference>
<feature type="compositionally biased region" description="Basic residues" evidence="1">
    <location>
        <begin position="71"/>
        <end position="85"/>
    </location>
</feature>
<dbReference type="VEuPathDB" id="VectorBase:ISCI018007"/>
<dbReference type="Proteomes" id="UP000001555">
    <property type="component" value="Unassembled WGS sequence"/>
</dbReference>
<dbReference type="EMBL" id="ABJB010372176">
    <property type="status" value="NOT_ANNOTATED_CDS"/>
    <property type="molecule type" value="Genomic_DNA"/>
</dbReference>
<protein>
    <submittedName>
        <fullName evidence="2">Uncharacterized protein</fullName>
    </submittedName>
</protein>
<evidence type="ECO:0000256" key="1">
    <source>
        <dbReference type="SAM" id="MobiDB-lite"/>
    </source>
</evidence>
<dbReference type="InParanoid" id="A0A1S4LRH3"/>
<dbReference type="VEuPathDB" id="VectorBase:ISCW018007"/>
<organism evidence="2 3">
    <name type="scientific">Ixodes scapularis</name>
    <name type="common">Black-legged tick</name>
    <name type="synonym">Deer tick</name>
    <dbReference type="NCBI Taxonomy" id="6945"/>
    <lineage>
        <taxon>Eukaryota</taxon>
        <taxon>Metazoa</taxon>
        <taxon>Ecdysozoa</taxon>
        <taxon>Arthropoda</taxon>
        <taxon>Chelicerata</taxon>
        <taxon>Arachnida</taxon>
        <taxon>Acari</taxon>
        <taxon>Parasitiformes</taxon>
        <taxon>Ixodida</taxon>
        <taxon>Ixodoidea</taxon>
        <taxon>Ixodidae</taxon>
        <taxon>Ixodinae</taxon>
        <taxon>Ixodes</taxon>
    </lineage>
</organism>
<evidence type="ECO:0000313" key="3">
    <source>
        <dbReference type="Proteomes" id="UP000001555"/>
    </source>
</evidence>
<dbReference type="AlphaFoldDB" id="A0A1S4LRH3"/>